<dbReference type="InterPro" id="IPR021729">
    <property type="entry name" value="DUF3298"/>
</dbReference>
<dbReference type="InterPro" id="IPR037126">
    <property type="entry name" value="PdaC/RsiV-like_sf"/>
</dbReference>
<proteinExistence type="predicted"/>
<dbReference type="RefSeq" id="WP_273749538.1">
    <property type="nucleotide sequence ID" value="NZ_JAQSJE010000002.1"/>
</dbReference>
<accession>A0ABT5MMM3</accession>
<feature type="domain" description="DUF3298" evidence="2">
    <location>
        <begin position="230"/>
        <end position="300"/>
    </location>
</feature>
<evidence type="ECO:0000313" key="4">
    <source>
        <dbReference type="Proteomes" id="UP001221909"/>
    </source>
</evidence>
<evidence type="ECO:0000259" key="2">
    <source>
        <dbReference type="Pfam" id="PF11738"/>
    </source>
</evidence>
<keyword evidence="4" id="KW-1185">Reference proteome</keyword>
<reference evidence="3 4" key="1">
    <citation type="submission" date="2023-02" db="EMBL/GenBank/DDBJ databases">
        <title>Mannheimia cairiniae sp. nov., a novel species of Mannheimia obtained from moscovy ducks (Cairina moschata) and reclassification of Mannheimia ovis as heterotypic synonym of Mannheimia pernigra.</title>
        <authorList>
            <person name="Christensen H."/>
        </authorList>
    </citation>
    <scope>NUCLEOTIDE SEQUENCE [LARGE SCALE GENOMIC DNA]</scope>
    <source>
        <strain evidence="3 4">AT1</strain>
    </source>
</reference>
<gene>
    <name evidence="3" type="ORF">PTQ27_02930</name>
</gene>
<dbReference type="Gene3D" id="3.90.640.20">
    <property type="entry name" value="Heat-shock cognate protein, ATPase"/>
    <property type="match status" value="1"/>
</dbReference>
<protein>
    <submittedName>
        <fullName evidence="3">DUF3298 domain-containing protein</fullName>
    </submittedName>
</protein>
<feature type="coiled-coil region" evidence="1">
    <location>
        <begin position="28"/>
        <end position="79"/>
    </location>
</feature>
<name>A0ABT5MMM3_9PAST</name>
<dbReference type="Pfam" id="PF11738">
    <property type="entry name" value="DUF3298"/>
    <property type="match status" value="1"/>
</dbReference>
<evidence type="ECO:0000256" key="1">
    <source>
        <dbReference type="SAM" id="Coils"/>
    </source>
</evidence>
<comment type="caution">
    <text evidence="3">The sequence shown here is derived from an EMBL/GenBank/DDBJ whole genome shotgun (WGS) entry which is preliminary data.</text>
</comment>
<dbReference type="Gene3D" id="3.30.565.40">
    <property type="entry name" value="Fervidobacterium nodosum Rt17-B1 like"/>
    <property type="match status" value="1"/>
</dbReference>
<dbReference type="EMBL" id="JAQSJE010000002">
    <property type="protein sequence ID" value="MDD0823425.1"/>
    <property type="molecule type" value="Genomic_DNA"/>
</dbReference>
<evidence type="ECO:0000313" key="3">
    <source>
        <dbReference type="EMBL" id="MDD0823425.1"/>
    </source>
</evidence>
<dbReference type="Proteomes" id="UP001221909">
    <property type="component" value="Unassembled WGS sequence"/>
</dbReference>
<organism evidence="3 4">
    <name type="scientific">Mannheimia cairinae</name>
    <dbReference type="NCBI Taxonomy" id="3025936"/>
    <lineage>
        <taxon>Bacteria</taxon>
        <taxon>Pseudomonadati</taxon>
        <taxon>Pseudomonadota</taxon>
        <taxon>Gammaproteobacteria</taxon>
        <taxon>Pasteurellales</taxon>
        <taxon>Pasteurellaceae</taxon>
        <taxon>Mannheimia</taxon>
    </lineage>
</organism>
<dbReference type="PROSITE" id="PS51257">
    <property type="entry name" value="PROKAR_LIPOPROTEIN"/>
    <property type="match status" value="1"/>
</dbReference>
<keyword evidence="1" id="KW-0175">Coiled coil</keyword>
<sequence>MKKSLLALLVVASIAITGCEDQENTQKLQNAEKTITQLGNELKAVKLDLEKQSAELTTLADLKAENEALKSELDKAKQAVPLQVEMVKLFDKQEIIKHEVDPNDEFGREESEIASMVVIPRTNLAWLNSLLIKEAYSVPEEQKNVSQEFTEKAFRTHRENVYQMMIENVKEEPVIGYEDSISSQFIGQRNNIATFTMQFYTYGGGAHGLHYTQYINVNLDKEVLIDLNELISPQNQEKLKAILWKNYRMNRLGENGKYNGFAKKEDFRLSPEFYFSLSGITFVYPPYELGPYAEGDVEVEAGWFEVNQLLNPDYQRTEKDGFYEDE</sequence>